<dbReference type="GO" id="GO:0005634">
    <property type="term" value="C:nucleus"/>
    <property type="evidence" value="ECO:0007669"/>
    <property type="project" value="TreeGrafter"/>
</dbReference>
<dbReference type="GO" id="GO:0005524">
    <property type="term" value="F:ATP binding"/>
    <property type="evidence" value="ECO:0007669"/>
    <property type="project" value="UniProtKB-KW"/>
</dbReference>
<dbReference type="Proteomes" id="UP000596660">
    <property type="component" value="Unplaced"/>
</dbReference>
<evidence type="ECO:0000256" key="3">
    <source>
        <dbReference type="ARBA" id="ARBA00022840"/>
    </source>
</evidence>
<evidence type="ECO:0000256" key="2">
    <source>
        <dbReference type="ARBA" id="ARBA00022741"/>
    </source>
</evidence>
<evidence type="ECO:0000259" key="5">
    <source>
        <dbReference type="Pfam" id="PF04926"/>
    </source>
</evidence>
<keyword evidence="1" id="KW-0808">Transferase</keyword>
<dbReference type="PANTHER" id="PTHR10682:SF22">
    <property type="entry name" value="POLYNUCLEOTIDE ADENYLYLTRANSFERASE"/>
    <property type="match status" value="1"/>
</dbReference>
<evidence type="ECO:0000256" key="4">
    <source>
        <dbReference type="SAM" id="MobiDB-lite"/>
    </source>
</evidence>
<feature type="domain" description="Poly(A) polymerase RNA-binding" evidence="5">
    <location>
        <begin position="55"/>
        <end position="90"/>
    </location>
</feature>
<reference evidence="6" key="1">
    <citation type="journal article" date="2017" name="Nature">
        <title>The genome of Chenopodium quinoa.</title>
        <authorList>
            <person name="Jarvis D.E."/>
            <person name="Ho Y.S."/>
            <person name="Lightfoot D.J."/>
            <person name="Schmoeckel S.M."/>
            <person name="Li B."/>
            <person name="Borm T.J.A."/>
            <person name="Ohyanagi H."/>
            <person name="Mineta K."/>
            <person name="Michell C.T."/>
            <person name="Saber N."/>
            <person name="Kharbatia N.M."/>
            <person name="Rupper R.R."/>
            <person name="Sharp A.R."/>
            <person name="Dally N."/>
            <person name="Boughton B.A."/>
            <person name="Woo Y.H."/>
            <person name="Gao G."/>
            <person name="Schijlen E.G.W.M."/>
            <person name="Guo X."/>
            <person name="Momin A.A."/>
            <person name="Negrao S."/>
            <person name="Al-Babili S."/>
            <person name="Gehring C."/>
            <person name="Roessner U."/>
            <person name="Jung C."/>
            <person name="Murphy K."/>
            <person name="Arold S.T."/>
            <person name="Gojobori T."/>
            <person name="van der Linden C.G."/>
            <person name="van Loo E.N."/>
            <person name="Jellen E.N."/>
            <person name="Maughan P.J."/>
            <person name="Tester M."/>
        </authorList>
    </citation>
    <scope>NUCLEOTIDE SEQUENCE [LARGE SCALE GENOMIC DNA]</scope>
    <source>
        <strain evidence="6">cv. PI 614886</strain>
    </source>
</reference>
<evidence type="ECO:0000313" key="6">
    <source>
        <dbReference type="EnsemblPlants" id="AUR62043622-RA:cds"/>
    </source>
</evidence>
<evidence type="ECO:0000256" key="1">
    <source>
        <dbReference type="ARBA" id="ARBA00022679"/>
    </source>
</evidence>
<dbReference type="SUPFAM" id="SSF55003">
    <property type="entry name" value="PAP/Archaeal CCA-adding enzyme, C-terminal domain"/>
    <property type="match status" value="1"/>
</dbReference>
<accession>A0A803NC16</accession>
<dbReference type="Gene3D" id="3.30.70.590">
    <property type="entry name" value="Poly(A) polymerase predicted RNA binding domain"/>
    <property type="match status" value="1"/>
</dbReference>
<keyword evidence="3" id="KW-0067">ATP-binding</keyword>
<organism evidence="6 7">
    <name type="scientific">Chenopodium quinoa</name>
    <name type="common">Quinoa</name>
    <dbReference type="NCBI Taxonomy" id="63459"/>
    <lineage>
        <taxon>Eukaryota</taxon>
        <taxon>Viridiplantae</taxon>
        <taxon>Streptophyta</taxon>
        <taxon>Embryophyta</taxon>
        <taxon>Tracheophyta</taxon>
        <taxon>Spermatophyta</taxon>
        <taxon>Magnoliopsida</taxon>
        <taxon>eudicotyledons</taxon>
        <taxon>Gunneridae</taxon>
        <taxon>Pentapetalae</taxon>
        <taxon>Caryophyllales</taxon>
        <taxon>Chenopodiaceae</taxon>
        <taxon>Chenopodioideae</taxon>
        <taxon>Atripliceae</taxon>
        <taxon>Chenopodium</taxon>
    </lineage>
</organism>
<dbReference type="GO" id="GO:0031123">
    <property type="term" value="P:RNA 3'-end processing"/>
    <property type="evidence" value="ECO:0007669"/>
    <property type="project" value="InterPro"/>
</dbReference>
<dbReference type="InterPro" id="IPR007010">
    <property type="entry name" value="PolA_pol_RNA-bd_dom"/>
</dbReference>
<proteinExistence type="predicted"/>
<dbReference type="Gramene" id="AUR62043622-RA">
    <property type="protein sequence ID" value="AUR62043622-RA:cds"/>
    <property type="gene ID" value="AUR62043622"/>
</dbReference>
<dbReference type="GO" id="GO:0003723">
    <property type="term" value="F:RNA binding"/>
    <property type="evidence" value="ECO:0007669"/>
    <property type="project" value="InterPro"/>
</dbReference>
<keyword evidence="7" id="KW-1185">Reference proteome</keyword>
<dbReference type="EnsemblPlants" id="AUR62043622-RA">
    <property type="protein sequence ID" value="AUR62043622-RA:cds"/>
    <property type="gene ID" value="AUR62043622"/>
</dbReference>
<dbReference type="InterPro" id="IPR011068">
    <property type="entry name" value="NuclTrfase_I-like_C"/>
</dbReference>
<name>A0A803NC16_CHEQI</name>
<sequence length="362" mass="41297">MQYQVCWFLEFLGPLPQWRWPNPVMLCDIEEEELGFPDIDVNKACWGSLFEPYFFFESYKIHLQVDIIAADADDLRSWKGWVESRFRQLTLMNVILLGNCSAIPVHMTCLIHLGKGLIVHFLWVWKGRNHFDIRATVDEFRNSINMYSYWKPGMDIYVSHVRKNCFQLLFFHKDISVFDYQDVSGEPGKQRSLSPCGASVSPDSVHHNSRSPLPECDVTPVVDRGSPPRMVSGYVSTNKNVVLDHDAKYFGLANSSSTVSVAEKSDIPSTSTCSAVSTLTSNEVFRDLDSKPKANQLYEGLDLFGILFYEHSTEVFKVNTLSVIGVVFQNFFLRCMQVSVSLVELFEVPDRFIELIELVACP</sequence>
<dbReference type="AlphaFoldDB" id="A0A803NC16"/>
<dbReference type="GO" id="GO:1990817">
    <property type="term" value="F:poly(A) RNA polymerase activity"/>
    <property type="evidence" value="ECO:0007669"/>
    <property type="project" value="TreeGrafter"/>
</dbReference>
<dbReference type="PANTHER" id="PTHR10682">
    <property type="entry name" value="POLY A POLYMERASE"/>
    <property type="match status" value="1"/>
</dbReference>
<feature type="region of interest" description="Disordered" evidence="4">
    <location>
        <begin position="189"/>
        <end position="216"/>
    </location>
</feature>
<evidence type="ECO:0000313" key="7">
    <source>
        <dbReference type="Proteomes" id="UP000596660"/>
    </source>
</evidence>
<reference evidence="6" key="2">
    <citation type="submission" date="2021-03" db="UniProtKB">
        <authorList>
            <consortium name="EnsemblPlants"/>
        </authorList>
    </citation>
    <scope>IDENTIFICATION</scope>
</reference>
<dbReference type="Pfam" id="PF04926">
    <property type="entry name" value="PAP_RNA-bind"/>
    <property type="match status" value="1"/>
</dbReference>
<keyword evidence="2" id="KW-0547">Nucleotide-binding</keyword>
<protein>
    <recommendedName>
        <fullName evidence="5">Poly(A) polymerase RNA-binding domain-containing protein</fullName>
    </recommendedName>
</protein>